<protein>
    <submittedName>
        <fullName evidence="1">Uncharacterized protein</fullName>
    </submittedName>
</protein>
<dbReference type="Proteomes" id="UP001367508">
    <property type="component" value="Unassembled WGS sequence"/>
</dbReference>
<reference evidence="1 2" key="1">
    <citation type="submission" date="2024-01" db="EMBL/GenBank/DDBJ databases">
        <title>The genomes of 5 underutilized Papilionoideae crops provide insights into root nodulation and disease resistanc.</title>
        <authorList>
            <person name="Jiang F."/>
        </authorList>
    </citation>
    <scope>NUCLEOTIDE SEQUENCE [LARGE SCALE GENOMIC DNA]</scope>
    <source>
        <strain evidence="1">LVBAO_FW01</strain>
        <tissue evidence="1">Leaves</tissue>
    </source>
</reference>
<comment type="caution">
    <text evidence="1">The sequence shown here is derived from an EMBL/GenBank/DDBJ whole genome shotgun (WGS) entry which is preliminary data.</text>
</comment>
<name>A0AAN9L1B2_CANGL</name>
<keyword evidence="2" id="KW-1185">Reference proteome</keyword>
<accession>A0AAN9L1B2</accession>
<organism evidence="1 2">
    <name type="scientific">Canavalia gladiata</name>
    <name type="common">Sword bean</name>
    <name type="synonym">Dolichos gladiatus</name>
    <dbReference type="NCBI Taxonomy" id="3824"/>
    <lineage>
        <taxon>Eukaryota</taxon>
        <taxon>Viridiplantae</taxon>
        <taxon>Streptophyta</taxon>
        <taxon>Embryophyta</taxon>
        <taxon>Tracheophyta</taxon>
        <taxon>Spermatophyta</taxon>
        <taxon>Magnoliopsida</taxon>
        <taxon>eudicotyledons</taxon>
        <taxon>Gunneridae</taxon>
        <taxon>Pentapetalae</taxon>
        <taxon>rosids</taxon>
        <taxon>fabids</taxon>
        <taxon>Fabales</taxon>
        <taxon>Fabaceae</taxon>
        <taxon>Papilionoideae</taxon>
        <taxon>50 kb inversion clade</taxon>
        <taxon>NPAAA clade</taxon>
        <taxon>indigoferoid/millettioid clade</taxon>
        <taxon>Phaseoleae</taxon>
        <taxon>Canavalia</taxon>
    </lineage>
</organism>
<gene>
    <name evidence="1" type="ORF">VNO77_29350</name>
</gene>
<proteinExistence type="predicted"/>
<dbReference type="EMBL" id="JAYMYQ010000006">
    <property type="protein sequence ID" value="KAK7325193.1"/>
    <property type="molecule type" value="Genomic_DNA"/>
</dbReference>
<evidence type="ECO:0000313" key="1">
    <source>
        <dbReference type="EMBL" id="KAK7325193.1"/>
    </source>
</evidence>
<sequence length="93" mass="10650">MNLRFGCKTAALEIPYMWKNINLWHCFLLANQSKIVPDMFPRIKSSNKGNGMSDVEGNKSITCDSEWGFTVNLMPLSKPWETYARLGCDINFN</sequence>
<evidence type="ECO:0000313" key="2">
    <source>
        <dbReference type="Proteomes" id="UP001367508"/>
    </source>
</evidence>
<dbReference type="AlphaFoldDB" id="A0AAN9L1B2"/>